<dbReference type="InterPro" id="IPR018486">
    <property type="entry name" value="Hemopexin_CS"/>
</dbReference>
<dbReference type="Gene3D" id="2.110.10.10">
    <property type="entry name" value="Hemopexin-like domain"/>
    <property type="match status" value="2"/>
</dbReference>
<evidence type="ECO:0000313" key="18">
    <source>
        <dbReference type="Proteomes" id="UP000335636"/>
    </source>
</evidence>
<dbReference type="GO" id="GO:0008201">
    <property type="term" value="F:heparin binding"/>
    <property type="evidence" value="ECO:0007669"/>
    <property type="project" value="UniProtKB-KW"/>
</dbReference>
<dbReference type="GO" id="GO:0033627">
    <property type="term" value="P:cell adhesion mediated by integrin"/>
    <property type="evidence" value="ECO:0007669"/>
    <property type="project" value="TreeGrafter"/>
</dbReference>
<feature type="compositionally biased region" description="Polar residues" evidence="16">
    <location>
        <begin position="13"/>
        <end position="30"/>
    </location>
</feature>
<dbReference type="SUPFAM" id="SSF50923">
    <property type="entry name" value="Hemopexin-like domain"/>
    <property type="match status" value="1"/>
</dbReference>
<dbReference type="SMART" id="SM00120">
    <property type="entry name" value="HX"/>
    <property type="match status" value="4"/>
</dbReference>
<comment type="function">
    <text evidence="11">Vitronectin is a cell adhesion and spreading factor found in serum and tissues. Vitronectin interact with glycosaminoglycans and proteoglycans. Is recognized by certain members of the integrin family and serves as a cell-to-substrate adhesion molecule. Inhibitor of the membrane-damaging effect of the terminal cytolytic complement pathway.</text>
</comment>
<evidence type="ECO:0000256" key="16">
    <source>
        <dbReference type="SAM" id="MobiDB-lite"/>
    </source>
</evidence>
<keyword evidence="18" id="KW-1185">Reference proteome</keyword>
<dbReference type="PANTHER" id="PTHR22917">
    <property type="entry name" value="HEMOPEXIN DOMAIN-CONTAINING PROTEIN"/>
    <property type="match status" value="1"/>
</dbReference>
<dbReference type="PANTHER" id="PTHR22917:SF3">
    <property type="entry name" value="VITRONECTIN"/>
    <property type="match status" value="1"/>
</dbReference>
<dbReference type="InterPro" id="IPR051298">
    <property type="entry name" value="Heme_transport/Cell_adhesion"/>
</dbReference>
<dbReference type="PROSITE" id="PS51642">
    <property type="entry name" value="HEMOPEXIN_2"/>
    <property type="match status" value="4"/>
</dbReference>
<protein>
    <recommendedName>
        <fullName evidence="12">Vitronectin</fullName>
    </recommendedName>
    <alternativeName>
        <fullName evidence="14">S-protein</fullName>
    </alternativeName>
    <alternativeName>
        <fullName evidence="13">Serum-spreading factor</fullName>
    </alternativeName>
</protein>
<dbReference type="InterPro" id="IPR018487">
    <property type="entry name" value="Hemopexin-like_repeat"/>
</dbReference>
<dbReference type="InterPro" id="IPR036375">
    <property type="entry name" value="Hemopexin-like_dom_sf"/>
</dbReference>
<evidence type="ECO:0000256" key="10">
    <source>
        <dbReference type="ARBA" id="ARBA00023180"/>
    </source>
</evidence>
<feature type="region of interest" description="Disordered" evidence="16">
    <location>
        <begin position="1"/>
        <end position="74"/>
    </location>
</feature>
<organism evidence="17 18">
    <name type="scientific">Marmota monax</name>
    <name type="common">Woodchuck</name>
    <dbReference type="NCBI Taxonomy" id="9995"/>
    <lineage>
        <taxon>Eukaryota</taxon>
        <taxon>Metazoa</taxon>
        <taxon>Chordata</taxon>
        <taxon>Craniata</taxon>
        <taxon>Vertebrata</taxon>
        <taxon>Euteleostomi</taxon>
        <taxon>Mammalia</taxon>
        <taxon>Eutheria</taxon>
        <taxon>Euarchontoglires</taxon>
        <taxon>Glires</taxon>
        <taxon>Rodentia</taxon>
        <taxon>Sciuromorpha</taxon>
        <taxon>Sciuridae</taxon>
        <taxon>Xerinae</taxon>
        <taxon>Marmotini</taxon>
        <taxon>Marmota</taxon>
    </lineage>
</organism>
<dbReference type="Pfam" id="PF00045">
    <property type="entry name" value="Hemopexin"/>
    <property type="match status" value="4"/>
</dbReference>
<feature type="repeat" description="Hemopexin" evidence="15">
    <location>
        <begin position="123"/>
        <end position="170"/>
    </location>
</feature>
<evidence type="ECO:0000256" key="8">
    <source>
        <dbReference type="ARBA" id="ARBA00022889"/>
    </source>
</evidence>
<keyword evidence="7" id="KW-0677">Repeat</keyword>
<evidence type="ECO:0000256" key="15">
    <source>
        <dbReference type="PROSITE-ProRule" id="PRU01011"/>
    </source>
</evidence>
<comment type="subcellular location">
    <subcellularLocation>
        <location evidence="1">Secreted</location>
        <location evidence="1">Extracellular space</location>
    </subcellularLocation>
</comment>
<feature type="repeat" description="Hemopexin" evidence="15">
    <location>
        <begin position="340"/>
        <end position="393"/>
    </location>
</feature>
<dbReference type="AlphaFoldDB" id="A0A5E4ABI0"/>
<dbReference type="EMBL" id="CABDUW010000038">
    <property type="protein sequence ID" value="VTJ54435.1"/>
    <property type="molecule type" value="Genomic_DNA"/>
</dbReference>
<feature type="repeat" description="Hemopexin" evidence="15">
    <location>
        <begin position="171"/>
        <end position="213"/>
    </location>
</feature>
<dbReference type="GO" id="GO:0005615">
    <property type="term" value="C:extracellular space"/>
    <property type="evidence" value="ECO:0007669"/>
    <property type="project" value="TreeGrafter"/>
</dbReference>
<dbReference type="GO" id="GO:0050840">
    <property type="term" value="F:extracellular matrix binding"/>
    <property type="evidence" value="ECO:0007669"/>
    <property type="project" value="TreeGrafter"/>
</dbReference>
<keyword evidence="10" id="KW-0325">Glycoprotein</keyword>
<evidence type="ECO:0000256" key="4">
    <source>
        <dbReference type="ARBA" id="ARBA00022641"/>
    </source>
</evidence>
<gene>
    <name evidence="17" type="ORF">MONAX_5E005391</name>
</gene>
<proteinExistence type="predicted"/>
<evidence type="ECO:0000256" key="5">
    <source>
        <dbReference type="ARBA" id="ARBA00022674"/>
    </source>
</evidence>
<keyword evidence="6" id="KW-0732">Signal</keyword>
<feature type="repeat" description="Hemopexin" evidence="15">
    <location>
        <begin position="78"/>
        <end position="122"/>
    </location>
</feature>
<evidence type="ECO:0000313" key="17">
    <source>
        <dbReference type="EMBL" id="VTJ54435.1"/>
    </source>
</evidence>
<reference evidence="17" key="1">
    <citation type="submission" date="2019-04" db="EMBL/GenBank/DDBJ databases">
        <authorList>
            <person name="Alioto T."/>
            <person name="Alioto T."/>
        </authorList>
    </citation>
    <scope>NUCLEOTIDE SEQUENCE [LARGE SCALE GENOMIC DNA]</scope>
</reference>
<evidence type="ECO:0000256" key="13">
    <source>
        <dbReference type="ARBA" id="ARBA00075129"/>
    </source>
</evidence>
<evidence type="ECO:0000256" key="6">
    <source>
        <dbReference type="ARBA" id="ARBA00022729"/>
    </source>
</evidence>
<dbReference type="GO" id="GO:0005178">
    <property type="term" value="F:integrin binding"/>
    <property type="evidence" value="ECO:0007669"/>
    <property type="project" value="TreeGrafter"/>
</dbReference>
<keyword evidence="4" id="KW-0765">Sulfation</keyword>
<evidence type="ECO:0000256" key="3">
    <source>
        <dbReference type="ARBA" id="ARBA00022553"/>
    </source>
</evidence>
<accession>A0A5E4ABI0</accession>
<keyword evidence="2" id="KW-0964">Secreted</keyword>
<dbReference type="Proteomes" id="UP000335636">
    <property type="component" value="Unassembled WGS sequence"/>
</dbReference>
<feature type="region of interest" description="Disordered" evidence="16">
    <location>
        <begin position="280"/>
        <end position="318"/>
    </location>
</feature>
<keyword evidence="3" id="KW-0597">Phosphoprotein</keyword>
<feature type="compositionally biased region" description="Basic residues" evidence="16">
    <location>
        <begin position="285"/>
        <end position="310"/>
    </location>
</feature>
<name>A0A5E4ABI0_MARMO</name>
<evidence type="ECO:0000256" key="11">
    <source>
        <dbReference type="ARBA" id="ARBA00056691"/>
    </source>
</evidence>
<dbReference type="FunFam" id="2.110.10.10:FF:000010">
    <property type="entry name" value="vitronectin"/>
    <property type="match status" value="1"/>
</dbReference>
<dbReference type="GO" id="GO:0007160">
    <property type="term" value="P:cell-matrix adhesion"/>
    <property type="evidence" value="ECO:0007669"/>
    <property type="project" value="TreeGrafter"/>
</dbReference>
<dbReference type="PROSITE" id="PS00024">
    <property type="entry name" value="HEMOPEXIN"/>
    <property type="match status" value="2"/>
</dbReference>
<keyword evidence="8" id="KW-0130">Cell adhesion</keyword>
<evidence type="ECO:0000256" key="14">
    <source>
        <dbReference type="ARBA" id="ARBA00080053"/>
    </source>
</evidence>
<evidence type="ECO:0000256" key="12">
    <source>
        <dbReference type="ARBA" id="ARBA00074064"/>
    </source>
</evidence>
<evidence type="ECO:0000256" key="1">
    <source>
        <dbReference type="ARBA" id="ARBA00004239"/>
    </source>
</evidence>
<dbReference type="InterPro" id="IPR000585">
    <property type="entry name" value="Hemopexin-like_dom"/>
</dbReference>
<keyword evidence="5" id="KW-0358">Heparin-binding</keyword>
<evidence type="ECO:0000256" key="9">
    <source>
        <dbReference type="ARBA" id="ARBA00023157"/>
    </source>
</evidence>
<dbReference type="CDD" id="cd00094">
    <property type="entry name" value="HX"/>
    <property type="match status" value="1"/>
</dbReference>
<evidence type="ECO:0000256" key="7">
    <source>
        <dbReference type="ARBA" id="ARBA00022737"/>
    </source>
</evidence>
<keyword evidence="9" id="KW-1015">Disulfide bond</keyword>
<evidence type="ECO:0000256" key="2">
    <source>
        <dbReference type="ARBA" id="ARBA00022525"/>
    </source>
</evidence>
<sequence length="397" mass="45099">MPEDEYGTYDLYESSSVSPEGTPEPTTVSNPEEEALTAESSPQGPEVETSGPEGMNLRPEATAEGPSEFSTEEELCSGKPFDAFTDLKNGSLFAFRGQYCYELDETAVRPGYPKLIRDVWGIEGPIDAAFTRVNCQGKTYLFKGSQYWRFEDGVLDPGYPQNISEGFGGIPDNVDAALALPAHSYSGRERVYFFKGKQYWEYEFQHQPSWEECEGSSMSAVFEHFALLQRDSWEDIFELLFWSRSSGGAREPGLISRDWHGVPGKVDAVMGGRIYISGSAPRSSLAKKQKSRRRSRKRYRSRRGRGRGRSHSQNSRRPSRSTWLHLFSSEDSGLEAYNYDYDMNWVVPATCEPIQSVYFFSGDKYYRVNLRTRRVDTVTPPYPRPIAQYWLGCPDLK</sequence>
<comment type="caution">
    <text evidence="17">The sequence shown here is derived from an EMBL/GenBank/DDBJ whole genome shotgun (WGS) entry which is preliminary data.</text>
</comment>